<name>A0A448WTN7_9PLAT</name>
<dbReference type="Gene3D" id="1.20.1270.60">
    <property type="entry name" value="Arfaptin homology (AH) domain/BAR domain"/>
    <property type="match status" value="1"/>
</dbReference>
<dbReference type="AlphaFoldDB" id="A0A448WTN7"/>
<accession>A0A448WTN7</accession>
<organism evidence="2 3">
    <name type="scientific">Protopolystoma xenopodis</name>
    <dbReference type="NCBI Taxonomy" id="117903"/>
    <lineage>
        <taxon>Eukaryota</taxon>
        <taxon>Metazoa</taxon>
        <taxon>Spiralia</taxon>
        <taxon>Lophotrochozoa</taxon>
        <taxon>Platyhelminthes</taxon>
        <taxon>Monogenea</taxon>
        <taxon>Polyopisthocotylea</taxon>
        <taxon>Polystomatidea</taxon>
        <taxon>Polystomatidae</taxon>
        <taxon>Protopolystoma</taxon>
    </lineage>
</organism>
<dbReference type="GO" id="GO:0005543">
    <property type="term" value="F:phospholipid binding"/>
    <property type="evidence" value="ECO:0007669"/>
    <property type="project" value="TreeGrafter"/>
</dbReference>
<dbReference type="InterPro" id="IPR013606">
    <property type="entry name" value="I-BAR_dom"/>
</dbReference>
<feature type="domain" description="IMD" evidence="1">
    <location>
        <begin position="6"/>
        <end position="91"/>
    </location>
</feature>
<reference evidence="2" key="1">
    <citation type="submission" date="2018-11" db="EMBL/GenBank/DDBJ databases">
        <authorList>
            <consortium name="Pathogen Informatics"/>
        </authorList>
    </citation>
    <scope>NUCLEOTIDE SEQUENCE</scope>
</reference>
<dbReference type="InterPro" id="IPR027267">
    <property type="entry name" value="AH/BAR_dom_sf"/>
</dbReference>
<dbReference type="GO" id="GO:0003779">
    <property type="term" value="F:actin binding"/>
    <property type="evidence" value="ECO:0007669"/>
    <property type="project" value="InterPro"/>
</dbReference>
<evidence type="ECO:0000259" key="1">
    <source>
        <dbReference type="Pfam" id="PF08397"/>
    </source>
</evidence>
<dbReference type="GO" id="GO:0030031">
    <property type="term" value="P:cell projection assembly"/>
    <property type="evidence" value="ECO:0007669"/>
    <property type="project" value="TreeGrafter"/>
</dbReference>
<feature type="non-terminal residue" evidence="2">
    <location>
        <position position="1"/>
    </location>
</feature>
<gene>
    <name evidence="2" type="ORF">PXEA_LOCUS13371</name>
</gene>
<proteinExistence type="predicted"/>
<dbReference type="OrthoDB" id="10061327at2759"/>
<dbReference type="GO" id="GO:0007009">
    <property type="term" value="P:plasma membrane organization"/>
    <property type="evidence" value="ECO:0007669"/>
    <property type="project" value="InterPro"/>
</dbReference>
<dbReference type="Proteomes" id="UP000784294">
    <property type="component" value="Unassembled WGS sequence"/>
</dbReference>
<protein>
    <recommendedName>
        <fullName evidence="1">IMD domain-containing protein</fullName>
    </recommendedName>
</protein>
<dbReference type="EMBL" id="CAAALY010043942">
    <property type="protein sequence ID" value="VEL19931.1"/>
    <property type="molecule type" value="Genomic_DNA"/>
</dbReference>
<dbReference type="GO" id="GO:0009898">
    <property type="term" value="C:cytoplasmic side of plasma membrane"/>
    <property type="evidence" value="ECO:0007669"/>
    <property type="project" value="TreeGrafter"/>
</dbReference>
<dbReference type="PANTHER" id="PTHR15708">
    <property type="entry name" value="ACTIN BUNDLING/MISSING IN METASTASIS-RELATED"/>
    <property type="match status" value="1"/>
</dbReference>
<dbReference type="InterPro" id="IPR030127">
    <property type="entry name" value="MTSS1/MTSS2"/>
</dbReference>
<sequence length="92" mass="10495">MPRNTITSIAAFLETLQKLADIAHCGHSGLKELGISMTRLCLRERGFETRLRAFNSHLSDGLAVPLADRVIEWKRSTSQLDREFTKERRRAV</sequence>
<dbReference type="Pfam" id="PF08397">
    <property type="entry name" value="IMD"/>
    <property type="match status" value="1"/>
</dbReference>
<dbReference type="GO" id="GO:0015629">
    <property type="term" value="C:actin cytoskeleton"/>
    <property type="evidence" value="ECO:0007669"/>
    <property type="project" value="TreeGrafter"/>
</dbReference>
<keyword evidence="3" id="KW-1185">Reference proteome</keyword>
<evidence type="ECO:0000313" key="3">
    <source>
        <dbReference type="Proteomes" id="UP000784294"/>
    </source>
</evidence>
<comment type="caution">
    <text evidence="2">The sequence shown here is derived from an EMBL/GenBank/DDBJ whole genome shotgun (WGS) entry which is preliminary data.</text>
</comment>
<dbReference type="SUPFAM" id="SSF103657">
    <property type="entry name" value="BAR/IMD domain-like"/>
    <property type="match status" value="1"/>
</dbReference>
<evidence type="ECO:0000313" key="2">
    <source>
        <dbReference type="EMBL" id="VEL19931.1"/>
    </source>
</evidence>
<dbReference type="PANTHER" id="PTHR15708:SF4">
    <property type="entry name" value="FI21477P1-RELATED"/>
    <property type="match status" value="1"/>
</dbReference>